<proteinExistence type="predicted"/>
<feature type="compositionally biased region" description="Basic and acidic residues" evidence="1">
    <location>
        <begin position="37"/>
        <end position="46"/>
    </location>
</feature>
<sequence>MTDDVPVTELFEDVEADPDAIIAAYGADSPEDLVDGPGEHDPHPDPVLDGDVDGAAERLSELADLTLDSTSDGHGPRDDPTDSATETDPSIGTTTQTDTDTDGPRYTADSVGGGVTVDVLPGDGESLGEFLGLDDTQEASTATDREPVLVGPEPAATRVSNESFGPAAHPPTADGPGAGPSTWQRAGNRPDPTQIDADAATERETELASSVFEWVS</sequence>
<dbReference type="KEGG" id="hru:Halru_3187"/>
<evidence type="ECO:0000313" key="2">
    <source>
        <dbReference type="EMBL" id="AGB17752.1"/>
    </source>
</evidence>
<feature type="compositionally biased region" description="Polar residues" evidence="1">
    <location>
        <begin position="82"/>
        <end position="92"/>
    </location>
</feature>
<reference evidence="2" key="1">
    <citation type="submission" date="2011-09" db="EMBL/GenBank/DDBJ databases">
        <title>Complete sequence of Halovivax ruber XH-70.</title>
        <authorList>
            <consortium name="US DOE Joint Genome Institute"/>
            <person name="Lucas S."/>
            <person name="Han J."/>
            <person name="Lapidus A."/>
            <person name="Cheng J.-F."/>
            <person name="Goodwin L."/>
            <person name="Pitluck S."/>
            <person name="Peters L."/>
            <person name="Mikhailova N."/>
            <person name="Davenport K."/>
            <person name="Detter J.C."/>
            <person name="Han C."/>
            <person name="Tapia R."/>
            <person name="Land M."/>
            <person name="Hauser L."/>
            <person name="Kyrpides N."/>
            <person name="Ivanova N."/>
            <person name="Pagani I."/>
            <person name="Sproer C."/>
            <person name="Anderson I."/>
            <person name="Woyke T."/>
        </authorList>
    </citation>
    <scope>NUCLEOTIDE SEQUENCE</scope>
    <source>
        <strain evidence="2">XH-70</strain>
    </source>
</reference>
<dbReference type="HOGENOM" id="CLU_1275289_0_0_2"/>
<dbReference type="AlphaFoldDB" id="L0IIF3"/>
<keyword evidence="3" id="KW-1185">Reference proteome</keyword>
<feature type="region of interest" description="Disordered" evidence="1">
    <location>
        <begin position="24"/>
        <end position="52"/>
    </location>
</feature>
<dbReference type="eggNOG" id="arCOG13288">
    <property type="taxonomic scope" value="Archaea"/>
</dbReference>
<organism evidence="2 3">
    <name type="scientific">Halovivax ruber (strain DSM 18193 / JCM 13892 / XH-70)</name>
    <dbReference type="NCBI Taxonomy" id="797302"/>
    <lineage>
        <taxon>Archaea</taxon>
        <taxon>Methanobacteriati</taxon>
        <taxon>Methanobacteriota</taxon>
        <taxon>Stenosarchaea group</taxon>
        <taxon>Halobacteria</taxon>
        <taxon>Halobacteriales</taxon>
        <taxon>Natrialbaceae</taxon>
        <taxon>Halovivax</taxon>
    </lineage>
</organism>
<dbReference type="GeneID" id="14377949"/>
<dbReference type="OrthoDB" id="188373at2157"/>
<feature type="region of interest" description="Disordered" evidence="1">
    <location>
        <begin position="64"/>
        <end position="216"/>
    </location>
</feature>
<evidence type="ECO:0000313" key="3">
    <source>
        <dbReference type="Proteomes" id="UP000010846"/>
    </source>
</evidence>
<accession>L0IIF3</accession>
<gene>
    <name evidence="2" type="ordered locus">Halru_3187</name>
</gene>
<protein>
    <submittedName>
        <fullName evidence="2">Uncharacterized protein</fullName>
    </submittedName>
</protein>
<dbReference type="EMBL" id="CP003050">
    <property type="protein sequence ID" value="AGB17752.1"/>
    <property type="molecule type" value="Genomic_DNA"/>
</dbReference>
<dbReference type="Proteomes" id="UP000010846">
    <property type="component" value="Chromosome"/>
</dbReference>
<name>L0IIF3_HALRX</name>
<dbReference type="RefSeq" id="WP_015302334.1">
    <property type="nucleotide sequence ID" value="NC_019964.1"/>
</dbReference>
<evidence type="ECO:0000256" key="1">
    <source>
        <dbReference type="SAM" id="MobiDB-lite"/>
    </source>
</evidence>